<dbReference type="EMBL" id="DUAV01000006">
    <property type="protein sequence ID" value="HIG63041.1"/>
    <property type="molecule type" value="Genomic_DNA"/>
</dbReference>
<comment type="similarity">
    <text evidence="4">Belongs to the archaeal Rpo11/eukaryotic RPB11/RPC19 RNA polymerase subunit family.</text>
</comment>
<dbReference type="HAMAP" id="MF_00261">
    <property type="entry name" value="RNApol_arch_Rpo11"/>
    <property type="match status" value="1"/>
</dbReference>
<dbReference type="GO" id="GO:0046983">
    <property type="term" value="F:protein dimerization activity"/>
    <property type="evidence" value="ECO:0007669"/>
    <property type="project" value="InterPro"/>
</dbReference>
<keyword evidence="1 4" id="KW-0240">DNA-directed RNA polymerase</keyword>
<dbReference type="InterPro" id="IPR009025">
    <property type="entry name" value="RBP11-like_dimer"/>
</dbReference>
<keyword evidence="3 4" id="KW-0804">Transcription</keyword>
<dbReference type="GO" id="GO:0000428">
    <property type="term" value="C:DNA-directed RNA polymerase complex"/>
    <property type="evidence" value="ECO:0007669"/>
    <property type="project" value="UniProtKB-KW"/>
</dbReference>
<evidence type="ECO:0000313" key="6">
    <source>
        <dbReference type="EMBL" id="HIG63041.1"/>
    </source>
</evidence>
<evidence type="ECO:0000256" key="3">
    <source>
        <dbReference type="ARBA" id="ARBA00023163"/>
    </source>
</evidence>
<dbReference type="SUPFAM" id="SSF55257">
    <property type="entry name" value="RBP11-like subunits of RNA polymerase"/>
    <property type="match status" value="1"/>
</dbReference>
<comment type="caution">
    <text evidence="6">The sequence shown here is derived from an EMBL/GenBank/DDBJ whole genome shotgun (WGS) entry which is preliminary data.</text>
</comment>
<keyword evidence="4" id="KW-0808">Transferase</keyword>
<evidence type="ECO:0000259" key="5">
    <source>
        <dbReference type="Pfam" id="PF13656"/>
    </source>
</evidence>
<dbReference type="InterPro" id="IPR022905">
    <property type="entry name" value="Rpo11-like"/>
</dbReference>
<comment type="catalytic activity">
    <reaction evidence="4">
        <text>RNA(n) + a ribonucleoside 5'-triphosphate = RNA(n+1) + diphosphate</text>
        <dbReference type="Rhea" id="RHEA:21248"/>
        <dbReference type="Rhea" id="RHEA-COMP:14527"/>
        <dbReference type="Rhea" id="RHEA-COMP:17342"/>
        <dbReference type="ChEBI" id="CHEBI:33019"/>
        <dbReference type="ChEBI" id="CHEBI:61557"/>
        <dbReference type="ChEBI" id="CHEBI:140395"/>
        <dbReference type="EC" id="2.7.7.6"/>
    </reaction>
</comment>
<dbReference type="InterPro" id="IPR036603">
    <property type="entry name" value="RBP11-like"/>
</dbReference>
<name>A0A7C7ZD39_9ARCH</name>
<comment type="subunit">
    <text evidence="4">Part of the RNA polymerase complex.</text>
</comment>
<dbReference type="Gene3D" id="3.30.1360.10">
    <property type="entry name" value="RNA polymerase, RBP11-like subunit"/>
    <property type="match status" value="1"/>
</dbReference>
<dbReference type="Proteomes" id="UP000589516">
    <property type="component" value="Unassembled WGS sequence"/>
</dbReference>
<keyword evidence="2 4" id="KW-0963">Cytoplasm</keyword>
<comment type="function">
    <text evidence="4">DNA-dependent RNA polymerase (RNAP) catalyzes the transcription of DNA into RNA using the four ribonucleoside triphosphates as substrates.</text>
</comment>
<keyword evidence="4" id="KW-0548">Nucleotidyltransferase</keyword>
<reference evidence="7" key="1">
    <citation type="journal article" date="2019" name="bioRxiv">
        <title>Genome diversification in globally distributed novel marine Proteobacteria is linked to environmental adaptation.</title>
        <authorList>
            <person name="Zhou Z."/>
            <person name="Tran P.Q."/>
            <person name="Kieft K."/>
            <person name="Anantharaman K."/>
        </authorList>
    </citation>
    <scope>NUCLEOTIDE SEQUENCE [LARGE SCALE GENOMIC DNA]</scope>
</reference>
<gene>
    <name evidence="4" type="primary">rpo11</name>
    <name evidence="4" type="synonym">rpoL</name>
    <name evidence="6" type="ORF">EYQ16_00755</name>
</gene>
<evidence type="ECO:0000256" key="1">
    <source>
        <dbReference type="ARBA" id="ARBA00022478"/>
    </source>
</evidence>
<proteinExistence type="inferred from homology"/>
<dbReference type="GO" id="GO:0005737">
    <property type="term" value="C:cytoplasm"/>
    <property type="evidence" value="ECO:0007669"/>
    <property type="project" value="UniProtKB-SubCell"/>
</dbReference>
<evidence type="ECO:0000313" key="7">
    <source>
        <dbReference type="Proteomes" id="UP000589516"/>
    </source>
</evidence>
<protein>
    <recommendedName>
        <fullName evidence="4">DNA-directed RNA polymerase subunit Rpo11</fullName>
        <ecNumber evidence="4">2.7.7.6</ecNumber>
    </recommendedName>
    <alternativeName>
        <fullName evidence="4">DNA-directed RNA polymerase subunit L</fullName>
    </alternativeName>
</protein>
<feature type="domain" description="DNA-directed RNA polymerase RBP11-like dimerisation" evidence="5">
    <location>
        <begin position="13"/>
        <end position="85"/>
    </location>
</feature>
<comment type="subcellular location">
    <subcellularLocation>
        <location evidence="4">Cytoplasm</location>
    </subcellularLocation>
</comment>
<accession>A0A7C7ZD39</accession>
<dbReference type="Pfam" id="PF13656">
    <property type="entry name" value="RNA_pol_L_2"/>
    <property type="match status" value="1"/>
</dbReference>
<sequence>MIEVTQVSKSKNELEITVHGANETLLGPLLNRTLADPQVDYASYYMGHILLDDPRFYVRTKKGTPKAAINRAMESILADIAAIQKKLAKEA</sequence>
<evidence type="ECO:0000256" key="2">
    <source>
        <dbReference type="ARBA" id="ARBA00022490"/>
    </source>
</evidence>
<dbReference type="GO" id="GO:0003899">
    <property type="term" value="F:DNA-directed RNA polymerase activity"/>
    <property type="evidence" value="ECO:0007669"/>
    <property type="project" value="UniProtKB-UniRule"/>
</dbReference>
<evidence type="ECO:0000256" key="4">
    <source>
        <dbReference type="HAMAP-Rule" id="MF_00261"/>
    </source>
</evidence>
<dbReference type="CDD" id="cd06927">
    <property type="entry name" value="RNAP_L"/>
    <property type="match status" value="1"/>
</dbReference>
<dbReference type="AlphaFoldDB" id="A0A7C7ZD39"/>
<dbReference type="EC" id="2.7.7.6" evidence="4"/>
<dbReference type="GO" id="GO:0006351">
    <property type="term" value="P:DNA-templated transcription"/>
    <property type="evidence" value="ECO:0007669"/>
    <property type="project" value="UniProtKB-UniRule"/>
</dbReference>
<organism evidence="6 7">
    <name type="scientific">Marine Group III euryarchaeote</name>
    <dbReference type="NCBI Taxonomy" id="2173149"/>
    <lineage>
        <taxon>Archaea</taxon>
        <taxon>Methanobacteriati</taxon>
        <taxon>Thermoplasmatota</taxon>
        <taxon>Thermoplasmata</taxon>
        <taxon>Candidatus Thermoprofundales</taxon>
    </lineage>
</organism>